<organism evidence="3 4">
    <name type="scientific">Lysobacter brunescens</name>
    <dbReference type="NCBI Taxonomy" id="262323"/>
    <lineage>
        <taxon>Bacteria</taxon>
        <taxon>Pseudomonadati</taxon>
        <taxon>Pseudomonadota</taxon>
        <taxon>Gammaproteobacteria</taxon>
        <taxon>Lysobacterales</taxon>
        <taxon>Lysobacteraceae</taxon>
        <taxon>Lysobacter</taxon>
    </lineage>
</organism>
<dbReference type="InterPro" id="IPR029045">
    <property type="entry name" value="ClpP/crotonase-like_dom_sf"/>
</dbReference>
<dbReference type="CDD" id="cd07562">
    <property type="entry name" value="Peptidase_S41_TRI"/>
    <property type="match status" value="1"/>
</dbReference>
<dbReference type="SUPFAM" id="SSF50156">
    <property type="entry name" value="PDZ domain-like"/>
    <property type="match status" value="1"/>
</dbReference>
<keyword evidence="4" id="KW-1185">Reference proteome</keyword>
<evidence type="ECO:0000313" key="4">
    <source>
        <dbReference type="Proteomes" id="UP001597110"/>
    </source>
</evidence>
<accession>A0ABW2YBA1</accession>
<sequence>MKRPVLALLAIALSTSGVAGADTAPRVDAKPRETFAVVWDRLQNSGFKGEHEGLDWAALKAEHQPEIEAAADIRQLRKEINELLEDLKASHFSLIPSEAMPESGKAQAPGLADTGLRFALVGKQMLVERVLPGSTAEKAGIRAGWSVDAVDGTDVAGALKAMVELDANARRQGEAILLSRANKQVMGIAADSRVALRLRDGAGKPRTLEVGATADPTLQSIALPGLPPMPLRISHRRIDRAGTGCTLHFEFNQWAMPVYEKLSDALRDNPACDGVVLDLRGNSGGLIPSLTAVSGLFFEKPTSLGTMTLGDGQTLQLMALPRQVSDDGREIRRHTGKLAILTDRSSISCSDIFPASLQAVGRARIFGSTSAGMALPAAAVPLPSGDRLMYPTADFVDPLKRRIEGVGVIPDQPISPSAASLAKGGDPVLDAAIDWLGTAG</sequence>
<reference evidence="4" key="1">
    <citation type="journal article" date="2019" name="Int. J. Syst. Evol. Microbiol.">
        <title>The Global Catalogue of Microorganisms (GCM) 10K type strain sequencing project: providing services to taxonomists for standard genome sequencing and annotation.</title>
        <authorList>
            <consortium name="The Broad Institute Genomics Platform"/>
            <consortium name="The Broad Institute Genome Sequencing Center for Infectious Disease"/>
            <person name="Wu L."/>
            <person name="Ma J."/>
        </authorList>
    </citation>
    <scope>NUCLEOTIDE SEQUENCE [LARGE SCALE GENOMIC DNA]</scope>
    <source>
        <strain evidence="4">CCUG 55585</strain>
    </source>
</reference>
<dbReference type="RefSeq" id="WP_386823138.1">
    <property type="nucleotide sequence ID" value="NZ_JBHTIF010000001.1"/>
</dbReference>
<dbReference type="EMBL" id="JBHTIF010000001">
    <property type="protein sequence ID" value="MFD0725545.1"/>
    <property type="molecule type" value="Genomic_DNA"/>
</dbReference>
<dbReference type="PANTHER" id="PTHR32060">
    <property type="entry name" value="TAIL-SPECIFIC PROTEASE"/>
    <property type="match status" value="1"/>
</dbReference>
<name>A0ABW2YBA1_9GAMM</name>
<keyword evidence="1" id="KW-0732">Signal</keyword>
<dbReference type="SUPFAM" id="SSF52096">
    <property type="entry name" value="ClpP/crotonase"/>
    <property type="match status" value="1"/>
</dbReference>
<dbReference type="Proteomes" id="UP001597110">
    <property type="component" value="Unassembled WGS sequence"/>
</dbReference>
<feature type="chain" id="PRO_5045457738" evidence="1">
    <location>
        <begin position="22"/>
        <end position="440"/>
    </location>
</feature>
<dbReference type="Pfam" id="PF03572">
    <property type="entry name" value="Peptidase_S41"/>
    <property type="match status" value="1"/>
</dbReference>
<dbReference type="PANTHER" id="PTHR32060:SF22">
    <property type="entry name" value="CARBOXYL-TERMINAL-PROCESSING PEPTIDASE 3, CHLOROPLASTIC"/>
    <property type="match status" value="1"/>
</dbReference>
<dbReference type="SMART" id="SM00245">
    <property type="entry name" value="TSPc"/>
    <property type="match status" value="1"/>
</dbReference>
<evidence type="ECO:0000259" key="2">
    <source>
        <dbReference type="SMART" id="SM00245"/>
    </source>
</evidence>
<proteinExistence type="predicted"/>
<evidence type="ECO:0000256" key="1">
    <source>
        <dbReference type="SAM" id="SignalP"/>
    </source>
</evidence>
<evidence type="ECO:0000313" key="3">
    <source>
        <dbReference type="EMBL" id="MFD0725545.1"/>
    </source>
</evidence>
<comment type="caution">
    <text evidence="3">The sequence shown here is derived from an EMBL/GenBank/DDBJ whole genome shotgun (WGS) entry which is preliminary data.</text>
</comment>
<dbReference type="Gene3D" id="2.30.42.10">
    <property type="match status" value="1"/>
</dbReference>
<gene>
    <name evidence="3" type="ORF">ACFQ0E_08035</name>
</gene>
<dbReference type="Gene3D" id="3.90.226.10">
    <property type="entry name" value="2-enoyl-CoA Hydratase, Chain A, domain 1"/>
    <property type="match status" value="1"/>
</dbReference>
<dbReference type="InterPro" id="IPR036034">
    <property type="entry name" value="PDZ_sf"/>
</dbReference>
<dbReference type="Gene3D" id="3.30.750.44">
    <property type="match status" value="1"/>
</dbReference>
<feature type="signal peptide" evidence="1">
    <location>
        <begin position="1"/>
        <end position="21"/>
    </location>
</feature>
<dbReference type="InterPro" id="IPR005151">
    <property type="entry name" value="Tail-specific_protease"/>
</dbReference>
<feature type="domain" description="Tail specific protease" evidence="2">
    <location>
        <begin position="203"/>
        <end position="415"/>
    </location>
</feature>
<protein>
    <submittedName>
        <fullName evidence="3">S41 family peptidase</fullName>
    </submittedName>
</protein>